<protein>
    <submittedName>
        <fullName evidence="1">GDCCVxC domain-containing (Seleno)protein</fullName>
    </submittedName>
</protein>
<dbReference type="InterPro" id="IPR047677">
    <property type="entry name" value="GDCCVxC"/>
</dbReference>
<organism evidence="1 2">
    <name type="scientific">Fodinicurvata halophila</name>
    <dbReference type="NCBI Taxonomy" id="1419723"/>
    <lineage>
        <taxon>Bacteria</taxon>
        <taxon>Pseudomonadati</taxon>
        <taxon>Pseudomonadota</taxon>
        <taxon>Alphaproteobacteria</taxon>
        <taxon>Rhodospirillales</taxon>
        <taxon>Rhodovibrionaceae</taxon>
        <taxon>Fodinicurvata</taxon>
    </lineage>
</organism>
<sequence>MNESSTDSFQRFSTLTCPQCGHAAREEMPIDACQYFHDCKGCGAVLKPLPGDCCVYCSYGDVKCPPVQLGDGCCAGS</sequence>
<name>A0ABV8UPU6_9PROT</name>
<evidence type="ECO:0000313" key="2">
    <source>
        <dbReference type="Proteomes" id="UP001595799"/>
    </source>
</evidence>
<dbReference type="EMBL" id="JBHSCW010000007">
    <property type="protein sequence ID" value="MFC4352579.1"/>
    <property type="molecule type" value="Genomic_DNA"/>
</dbReference>
<accession>A0ABV8UPU6</accession>
<dbReference type="RefSeq" id="WP_382422930.1">
    <property type="nucleotide sequence ID" value="NZ_JBHSCW010000007.1"/>
</dbReference>
<dbReference type="Proteomes" id="UP001595799">
    <property type="component" value="Unassembled WGS sequence"/>
</dbReference>
<proteinExistence type="predicted"/>
<dbReference type="NCBIfam" id="NF041374">
    <property type="entry name" value="GDCCVxC"/>
    <property type="match status" value="1"/>
</dbReference>
<reference evidence="2" key="1">
    <citation type="journal article" date="2019" name="Int. J. Syst. Evol. Microbiol.">
        <title>The Global Catalogue of Microorganisms (GCM) 10K type strain sequencing project: providing services to taxonomists for standard genome sequencing and annotation.</title>
        <authorList>
            <consortium name="The Broad Institute Genomics Platform"/>
            <consortium name="The Broad Institute Genome Sequencing Center for Infectious Disease"/>
            <person name="Wu L."/>
            <person name="Ma J."/>
        </authorList>
    </citation>
    <scope>NUCLEOTIDE SEQUENCE [LARGE SCALE GENOMIC DNA]</scope>
    <source>
        <strain evidence="2">CECT 8472</strain>
    </source>
</reference>
<keyword evidence="2" id="KW-1185">Reference proteome</keyword>
<gene>
    <name evidence="1" type="ORF">ACFOW6_13590</name>
</gene>
<comment type="caution">
    <text evidence="1">The sequence shown here is derived from an EMBL/GenBank/DDBJ whole genome shotgun (WGS) entry which is preliminary data.</text>
</comment>
<evidence type="ECO:0000313" key="1">
    <source>
        <dbReference type="EMBL" id="MFC4352579.1"/>
    </source>
</evidence>